<gene>
    <name evidence="12" type="ORF">ABQ292_10735</name>
</gene>
<comment type="PTM">
    <text evidence="9">Transiently phosphorylated on a His residue during the reaction cycle. Phosphorylation strongly increases the affinity for substrates and increases the rate of nicotinate D-ribonucleotide production. Dephosphorylation regenerates the low-affinity form of the enzyme, leading to product release.</text>
</comment>
<evidence type="ECO:0000256" key="5">
    <source>
        <dbReference type="ARBA" id="ARBA00022598"/>
    </source>
</evidence>
<reference evidence="12 13" key="1">
    <citation type="submission" date="2024-06" db="EMBL/GenBank/DDBJ databases">
        <title>Draft genome sequence of Geodermatophilus badlandi, a novel member of the Geodermatophilaceae isolated from badland sedimentary rocks in the Red desert, Wyoming, USA.</title>
        <authorList>
            <person name="Ben Tekaya S."/>
            <person name="Nouioui I."/>
            <person name="Flores G.M."/>
            <person name="Shaal M.N."/>
            <person name="Bredoire F."/>
            <person name="Basile F."/>
            <person name="Van Diepen L."/>
            <person name="Ward N.L."/>
        </authorList>
    </citation>
    <scope>NUCLEOTIDE SEQUENCE [LARGE SCALE GENOMIC DNA]</scope>
    <source>
        <strain evidence="12 13">WL48A</strain>
    </source>
</reference>
<dbReference type="InterPro" id="IPR036068">
    <property type="entry name" value="Nicotinate_pribotase-like_C"/>
</dbReference>
<comment type="catalytic activity">
    <reaction evidence="8 9">
        <text>5-phospho-alpha-D-ribose 1-diphosphate + nicotinate + ATP + H2O = nicotinate beta-D-ribonucleotide + ADP + phosphate + diphosphate</text>
        <dbReference type="Rhea" id="RHEA:36163"/>
        <dbReference type="ChEBI" id="CHEBI:15377"/>
        <dbReference type="ChEBI" id="CHEBI:30616"/>
        <dbReference type="ChEBI" id="CHEBI:32544"/>
        <dbReference type="ChEBI" id="CHEBI:33019"/>
        <dbReference type="ChEBI" id="CHEBI:43474"/>
        <dbReference type="ChEBI" id="CHEBI:57502"/>
        <dbReference type="ChEBI" id="CHEBI:58017"/>
        <dbReference type="ChEBI" id="CHEBI:456216"/>
        <dbReference type="EC" id="6.3.4.21"/>
    </reaction>
</comment>
<dbReference type="GO" id="GO:0016757">
    <property type="term" value="F:glycosyltransferase activity"/>
    <property type="evidence" value="ECO:0007669"/>
    <property type="project" value="UniProtKB-KW"/>
</dbReference>
<dbReference type="Gene3D" id="3.20.20.70">
    <property type="entry name" value="Aldolase class I"/>
    <property type="match status" value="1"/>
</dbReference>
<dbReference type="EC" id="6.3.4.21" evidence="3 9"/>
<dbReference type="PANTHER" id="PTHR11098">
    <property type="entry name" value="NICOTINATE PHOSPHORIBOSYLTRANSFERASE"/>
    <property type="match status" value="1"/>
</dbReference>
<evidence type="ECO:0000256" key="6">
    <source>
        <dbReference type="ARBA" id="ARBA00022642"/>
    </source>
</evidence>
<evidence type="ECO:0000256" key="4">
    <source>
        <dbReference type="ARBA" id="ARBA00022553"/>
    </source>
</evidence>
<dbReference type="RefSeq" id="WP_369206074.1">
    <property type="nucleotide sequence ID" value="NZ_JBFNXQ010000028.1"/>
</dbReference>
<keyword evidence="5 9" id="KW-0436">Ligase</keyword>
<dbReference type="SUPFAM" id="SSF51690">
    <property type="entry name" value="Nicotinate/Quinolinate PRTase C-terminal domain-like"/>
    <property type="match status" value="1"/>
</dbReference>
<evidence type="ECO:0000256" key="1">
    <source>
        <dbReference type="ARBA" id="ARBA00004952"/>
    </source>
</evidence>
<dbReference type="SUPFAM" id="SSF54675">
    <property type="entry name" value="Nicotinate/Quinolinate PRTase N-terminal domain-like"/>
    <property type="match status" value="1"/>
</dbReference>
<feature type="region of interest" description="Disordered" evidence="10">
    <location>
        <begin position="331"/>
        <end position="358"/>
    </location>
</feature>
<accession>A0ABV3XFD9</accession>
<organism evidence="12 13">
    <name type="scientific">Geodermatophilus maliterrae</name>
    <dbReference type="NCBI Taxonomy" id="3162531"/>
    <lineage>
        <taxon>Bacteria</taxon>
        <taxon>Bacillati</taxon>
        <taxon>Actinomycetota</taxon>
        <taxon>Actinomycetes</taxon>
        <taxon>Geodermatophilales</taxon>
        <taxon>Geodermatophilaceae</taxon>
        <taxon>Geodermatophilus</taxon>
    </lineage>
</organism>
<sequence length="427" mass="44692">MPTGPALLTDRYELTMVAAALADGTADRDCVFEVFARRLPHGRRYGVVAGTGRLIEALPEFCFGDDELETLRAQGLTDPRLLDWLAGFRFSGDVDGYAEGEPFFPGSPVLTVRAPFAEGVLLETLVLSVLNHDSAIASAAARMVGAACERPCIEMGSRRTHEQAAVAAARAASLVGFVASSNLEAGRRYGVPTTGTSAHAFTLLHDDETDAFRAQIEALGVGTTLLVDTYDVVQGIRNAVAVAGPGLGAIRLDSGDLPTLATHARELLDSLGATGTRIIVTSDLDEFAISGLMAAPVDGYGVGTSLVTGSGAPTAGMVYKLVERDGVPVAKRSEGKNSVGGRKTAVRRHDADGTATAEVVTSGRVEPRDGDRSLLVELVRGGRVVDPSSPADALTAATAHHRRVREALPPEAWALSRGEPALETVTE</sequence>
<keyword evidence="6 9" id="KW-0662">Pyridine nucleotide biosynthesis</keyword>
<evidence type="ECO:0000256" key="8">
    <source>
        <dbReference type="ARBA" id="ARBA00048668"/>
    </source>
</evidence>
<dbReference type="InterPro" id="IPR013785">
    <property type="entry name" value="Aldolase_TIM"/>
</dbReference>
<dbReference type="InterPro" id="IPR006405">
    <property type="entry name" value="Nic_PRibTrfase_pncB"/>
</dbReference>
<keyword evidence="4" id="KW-0597">Phosphoprotein</keyword>
<evidence type="ECO:0000313" key="12">
    <source>
        <dbReference type="EMBL" id="MEX5718833.1"/>
    </source>
</evidence>
<dbReference type="NCBIfam" id="TIGR01513">
    <property type="entry name" value="NAPRTase_put"/>
    <property type="match status" value="1"/>
</dbReference>
<comment type="pathway">
    <text evidence="1 9">Cofactor biosynthesis; NAD(+) biosynthesis; nicotinate D-ribonucleotide from nicotinate: step 1/1.</text>
</comment>
<dbReference type="PIRSF" id="PIRSF000484">
    <property type="entry name" value="NAPRT"/>
    <property type="match status" value="1"/>
</dbReference>
<dbReference type="EMBL" id="JBFNXQ010000028">
    <property type="protein sequence ID" value="MEX5718833.1"/>
    <property type="molecule type" value="Genomic_DNA"/>
</dbReference>
<dbReference type="InterPro" id="IPR007229">
    <property type="entry name" value="Nic_PRibTrfase-Fam"/>
</dbReference>
<keyword evidence="12" id="KW-0328">Glycosyltransferase</keyword>
<evidence type="ECO:0000256" key="3">
    <source>
        <dbReference type="ARBA" id="ARBA00013236"/>
    </source>
</evidence>
<comment type="similarity">
    <text evidence="2 9">Belongs to the NAPRTase family.</text>
</comment>
<name>A0ABV3XFD9_9ACTN</name>
<evidence type="ECO:0000256" key="9">
    <source>
        <dbReference type="RuleBase" id="RU365100"/>
    </source>
</evidence>
<dbReference type="InterPro" id="IPR040727">
    <property type="entry name" value="NAPRTase_N"/>
</dbReference>
<proteinExistence type="inferred from homology"/>
<dbReference type="CDD" id="cd01570">
    <property type="entry name" value="NAPRTase_A"/>
    <property type="match status" value="1"/>
</dbReference>
<comment type="function">
    <text evidence="9">Catalyzes the first step in the biosynthesis of NAD from nicotinic acid, the ATP-dependent synthesis of beta-nicotinate D-ribonucleotide from nicotinate and 5-phospho-D-ribose 1-phosphate.</text>
</comment>
<dbReference type="Gene3D" id="3.20.140.10">
    <property type="entry name" value="nicotinate phosphoribosyltransferase"/>
    <property type="match status" value="1"/>
</dbReference>
<protein>
    <recommendedName>
        <fullName evidence="3 9">Nicotinate phosphoribosyltransferase</fullName>
        <ecNumber evidence="3 9">6.3.4.21</ecNumber>
    </recommendedName>
</protein>
<evidence type="ECO:0000256" key="10">
    <source>
        <dbReference type="SAM" id="MobiDB-lite"/>
    </source>
</evidence>
<feature type="domain" description="Nicotinate phosphoribosyltransferase N-terminal" evidence="11">
    <location>
        <begin position="7"/>
        <end position="131"/>
    </location>
</feature>
<comment type="caution">
    <text evidence="12">The sequence shown here is derived from an EMBL/GenBank/DDBJ whole genome shotgun (WGS) entry which is preliminary data.</text>
</comment>
<dbReference type="NCBIfam" id="NF006698">
    <property type="entry name" value="PRK09243.1-5"/>
    <property type="match status" value="1"/>
</dbReference>
<keyword evidence="7 9" id="KW-0808">Transferase</keyword>
<evidence type="ECO:0000256" key="2">
    <source>
        <dbReference type="ARBA" id="ARBA00010897"/>
    </source>
</evidence>
<dbReference type="NCBIfam" id="NF009131">
    <property type="entry name" value="PRK12484.1"/>
    <property type="match status" value="1"/>
</dbReference>
<evidence type="ECO:0000256" key="7">
    <source>
        <dbReference type="ARBA" id="ARBA00022679"/>
    </source>
</evidence>
<keyword evidence="13" id="KW-1185">Reference proteome</keyword>
<evidence type="ECO:0000259" key="11">
    <source>
        <dbReference type="Pfam" id="PF17767"/>
    </source>
</evidence>
<dbReference type="PANTHER" id="PTHR11098:SF8">
    <property type="entry name" value="NICOTINATE PHOSPHORIBOSYLTRANSFERASE PNCB1"/>
    <property type="match status" value="1"/>
</dbReference>
<evidence type="ECO:0000313" key="13">
    <source>
        <dbReference type="Proteomes" id="UP001560045"/>
    </source>
</evidence>
<dbReference type="Pfam" id="PF17767">
    <property type="entry name" value="NAPRTase_N"/>
    <property type="match status" value="1"/>
</dbReference>
<dbReference type="Proteomes" id="UP001560045">
    <property type="component" value="Unassembled WGS sequence"/>
</dbReference>
<dbReference type="GO" id="GO:0004516">
    <property type="term" value="F:nicotinate phosphoribosyltransferase activity"/>
    <property type="evidence" value="ECO:0007669"/>
    <property type="project" value="UniProtKB-EC"/>
</dbReference>